<proteinExistence type="predicted"/>
<dbReference type="Proteomes" id="UP000827872">
    <property type="component" value="Linkage Group LG15"/>
</dbReference>
<accession>A0ACB8EW66</accession>
<evidence type="ECO:0000313" key="2">
    <source>
        <dbReference type="Proteomes" id="UP000827872"/>
    </source>
</evidence>
<evidence type="ECO:0000313" key="1">
    <source>
        <dbReference type="EMBL" id="KAH7997017.1"/>
    </source>
</evidence>
<reference evidence="1" key="1">
    <citation type="submission" date="2021-08" db="EMBL/GenBank/DDBJ databases">
        <title>The first chromosome-level gecko genome reveals the dynamic sex chromosomes of Neotropical dwarf geckos (Sphaerodactylidae: Sphaerodactylus).</title>
        <authorList>
            <person name="Pinto B.J."/>
            <person name="Keating S.E."/>
            <person name="Gamble T."/>
        </authorList>
    </citation>
    <scope>NUCLEOTIDE SEQUENCE</scope>
    <source>
        <strain evidence="1">TG3544</strain>
    </source>
</reference>
<comment type="caution">
    <text evidence="1">The sequence shown here is derived from an EMBL/GenBank/DDBJ whole genome shotgun (WGS) entry which is preliminary data.</text>
</comment>
<dbReference type="EMBL" id="CM037628">
    <property type="protein sequence ID" value="KAH7997017.1"/>
    <property type="molecule type" value="Genomic_DNA"/>
</dbReference>
<organism evidence="1 2">
    <name type="scientific">Sphaerodactylus townsendi</name>
    <dbReference type="NCBI Taxonomy" id="933632"/>
    <lineage>
        <taxon>Eukaryota</taxon>
        <taxon>Metazoa</taxon>
        <taxon>Chordata</taxon>
        <taxon>Craniata</taxon>
        <taxon>Vertebrata</taxon>
        <taxon>Euteleostomi</taxon>
        <taxon>Lepidosauria</taxon>
        <taxon>Squamata</taxon>
        <taxon>Bifurcata</taxon>
        <taxon>Gekkota</taxon>
        <taxon>Sphaerodactylidae</taxon>
        <taxon>Sphaerodactylus</taxon>
    </lineage>
</organism>
<protein>
    <submittedName>
        <fullName evidence="1">Uncharacterized protein</fullName>
    </submittedName>
</protein>
<sequence>MHSSFFKLGTSPLCPCHFLSHNKPPAFSSNLPLDFPTNRPGNCFTFIFCFVFLGGGGGGGGEKPQIGYLFPTWAGTSLPGRGHNWSSTVDGRYRSTTPPSNKAPAA</sequence>
<name>A0ACB8EW66_9SAUR</name>
<gene>
    <name evidence="1" type="ORF">K3G42_012737</name>
</gene>
<keyword evidence="2" id="KW-1185">Reference proteome</keyword>